<evidence type="ECO:0000313" key="6">
    <source>
        <dbReference type="Proteomes" id="UP000272528"/>
    </source>
</evidence>
<feature type="domain" description="Metallo-beta-lactamase" evidence="4">
    <location>
        <begin position="14"/>
        <end position="207"/>
    </location>
</feature>
<evidence type="ECO:0000256" key="3">
    <source>
        <dbReference type="ARBA" id="ARBA00048505"/>
    </source>
</evidence>
<dbReference type="GO" id="GO:0016787">
    <property type="term" value="F:hydrolase activity"/>
    <property type="evidence" value="ECO:0007669"/>
    <property type="project" value="UniProtKB-KW"/>
</dbReference>
<comment type="catalytic activity">
    <reaction evidence="1">
        <text>3',5'-cyclic CMP + H2O = CMP + H(+)</text>
        <dbReference type="Rhea" id="RHEA:72675"/>
        <dbReference type="ChEBI" id="CHEBI:15377"/>
        <dbReference type="ChEBI" id="CHEBI:15378"/>
        <dbReference type="ChEBI" id="CHEBI:58003"/>
        <dbReference type="ChEBI" id="CHEBI:60377"/>
    </reaction>
    <physiologicalReaction direction="left-to-right" evidence="1">
        <dbReference type="Rhea" id="RHEA:72676"/>
    </physiologicalReaction>
</comment>
<dbReference type="PANTHER" id="PTHR23131">
    <property type="entry name" value="ENDORIBONUCLEASE LACTB2"/>
    <property type="match status" value="1"/>
</dbReference>
<proteinExistence type="predicted"/>
<keyword evidence="6" id="KW-1185">Reference proteome</keyword>
<gene>
    <name evidence="5" type="ORF">EJC50_24275</name>
</gene>
<dbReference type="InterPro" id="IPR001279">
    <property type="entry name" value="Metallo-B-lactamas"/>
</dbReference>
<dbReference type="InterPro" id="IPR050662">
    <property type="entry name" value="Sec-metab_biosynth-thioest"/>
</dbReference>
<protein>
    <submittedName>
        <fullName evidence="5">MBL fold metallo-hydrolase</fullName>
    </submittedName>
</protein>
<dbReference type="KEGG" id="palb:EJC50_24275"/>
<dbReference type="PANTHER" id="PTHR23131:SF0">
    <property type="entry name" value="ENDORIBONUCLEASE LACTB2"/>
    <property type="match status" value="1"/>
</dbReference>
<evidence type="ECO:0000313" key="5">
    <source>
        <dbReference type="EMBL" id="AZN42451.1"/>
    </source>
</evidence>
<dbReference type="EMBL" id="CP034437">
    <property type="protein sequence ID" value="AZN42451.1"/>
    <property type="molecule type" value="Genomic_DNA"/>
</dbReference>
<evidence type="ECO:0000256" key="1">
    <source>
        <dbReference type="ARBA" id="ARBA00034221"/>
    </source>
</evidence>
<evidence type="ECO:0000259" key="4">
    <source>
        <dbReference type="SMART" id="SM00849"/>
    </source>
</evidence>
<name>A0A3Q8X8A5_9BACL</name>
<dbReference type="RefSeq" id="WP_126018160.1">
    <property type="nucleotide sequence ID" value="NZ_CP034437.1"/>
</dbReference>
<keyword evidence="5" id="KW-0378">Hydrolase</keyword>
<feature type="domain" description="Metallo-beta-lactamase" evidence="4">
    <location>
        <begin position="260"/>
        <end position="457"/>
    </location>
</feature>
<evidence type="ECO:0000256" key="2">
    <source>
        <dbReference type="ARBA" id="ARBA00034301"/>
    </source>
</evidence>
<dbReference type="InterPro" id="IPR036866">
    <property type="entry name" value="RibonucZ/Hydroxyglut_hydro"/>
</dbReference>
<sequence>MRQLSEHLYQHEDTCYVYVIVNGSEAVLIDFGSGSVLDELAAIGVERVTDVLMTHHHRDQGQGLSRAEASGIRIWVPHHEQDLFSNVDLHWYGRQIYNNYDVRQDRFSLLEPVAIAGTLKDHSRHVFGGRAFQIVPTPGHTIGSISIMTELDGVKAAFTGDLIAGPGKVWSMSATQWTYNGSEGVVSTVLSVSDLRELELDMLLPSHGVVMSEPAAAIDPLVAILEQLLRLRGNEGVLDQCKEPDYREITPHLLLNMRSFANSYVLLSESGKALMIDYGYPSFNQAFYAGVDRSSRRPDLRQIAFLKKRYNVSCIDVVMPTHYHDDHLAGFNLLRDVEGAKTWVAESFADVLEQPERFDVPCLWYDPIPVDRRLPLGEPITWEEYTFRLYEQPGHTLYAVAISFEVDGKHVVAIGDQQGTDGKLNNYVYKNKFRSHDYVLSAALYRELKPDIIISGHWDPLEVTDDYLEQLARDGESLRQLHDELLPLSEIDMGAEGFCAWIKPYQIELAAGGSAGAITVEVLNPLPVTERVTVRLAAASEGLVIEAPEQVVELAAGAIGELRFDLTAEASVRGVKRARIAADVTVGTRKLGQQADAIVTMV</sequence>
<comment type="catalytic activity">
    <reaction evidence="3">
        <text>3',5'-cyclic UMP + H2O = UMP + H(+)</text>
        <dbReference type="Rhea" id="RHEA:70575"/>
        <dbReference type="ChEBI" id="CHEBI:15377"/>
        <dbReference type="ChEBI" id="CHEBI:15378"/>
        <dbReference type="ChEBI" id="CHEBI:57865"/>
        <dbReference type="ChEBI" id="CHEBI:184387"/>
    </reaction>
    <physiologicalReaction direction="left-to-right" evidence="3">
        <dbReference type="Rhea" id="RHEA:70576"/>
    </physiologicalReaction>
</comment>
<accession>A0A3Q8X8A5</accession>
<dbReference type="SMART" id="SM00849">
    <property type="entry name" value="Lactamase_B"/>
    <property type="match status" value="2"/>
</dbReference>
<reference evidence="6" key="1">
    <citation type="submission" date="2018-12" db="EMBL/GenBank/DDBJ databases">
        <title>Genome sequence of Peanibacillus sp.</title>
        <authorList>
            <person name="Subramani G."/>
            <person name="Srinivasan S."/>
            <person name="Kim M.K."/>
        </authorList>
    </citation>
    <scope>NUCLEOTIDE SEQUENCE [LARGE SCALE GENOMIC DNA]</scope>
    <source>
        <strain evidence="6">18JY67-1</strain>
    </source>
</reference>
<dbReference type="SUPFAM" id="SSF56281">
    <property type="entry name" value="Metallo-hydrolase/oxidoreductase"/>
    <property type="match status" value="2"/>
</dbReference>
<dbReference type="Proteomes" id="UP000272528">
    <property type="component" value="Chromosome"/>
</dbReference>
<dbReference type="Gene3D" id="3.60.15.10">
    <property type="entry name" value="Ribonuclease Z/Hydroxyacylglutathione hydrolase-like"/>
    <property type="match status" value="2"/>
</dbReference>
<comment type="function">
    <text evidence="2">Counteracts the endogenous Pycsar antiviral defense system. Phosphodiesterase that enables metal-dependent hydrolysis of host cyclic nucleotide Pycsar defense signals such as cCMP and cUMP.</text>
</comment>
<dbReference type="Pfam" id="PF00753">
    <property type="entry name" value="Lactamase_B"/>
    <property type="match status" value="2"/>
</dbReference>
<dbReference type="AlphaFoldDB" id="A0A3Q8X8A5"/>
<dbReference type="OrthoDB" id="9761531at2"/>
<organism evidence="5 6">
    <name type="scientific">Paenibacillus albus</name>
    <dbReference type="NCBI Taxonomy" id="2495582"/>
    <lineage>
        <taxon>Bacteria</taxon>
        <taxon>Bacillati</taxon>
        <taxon>Bacillota</taxon>
        <taxon>Bacilli</taxon>
        <taxon>Bacillales</taxon>
        <taxon>Paenibacillaceae</taxon>
        <taxon>Paenibacillus</taxon>
    </lineage>
</organism>